<evidence type="ECO:0000259" key="1">
    <source>
        <dbReference type="Pfam" id="PF02538"/>
    </source>
</evidence>
<protein>
    <submittedName>
        <fullName evidence="2">Acetone carboxylase, alpha subunit</fullName>
    </submittedName>
</protein>
<proteinExistence type="predicted"/>
<comment type="caution">
    <text evidence="2">The sequence shown here is derived from an EMBL/GenBank/DDBJ whole genome shotgun (WGS) entry which is preliminary data.</text>
</comment>
<dbReference type="GO" id="GO:0006749">
    <property type="term" value="P:glutathione metabolic process"/>
    <property type="evidence" value="ECO:0007669"/>
    <property type="project" value="TreeGrafter"/>
</dbReference>
<sequence length="772" mass="87097">MTQTFSIEQNFQGVKLGDQALKKHRDHVMTQTKATGHYAGIEHFSLKTKDPILYNKMISRLRAGVVHARETAKRIAASPIVEQEGELTFTLYNPAGDALLTSTGIIIHVGTMGAAIKYMIENGWEENPGIKPGDIFTNNDCSLGNVHPCDVHTIVPIFWEDHLIGWVGGVTHVIDTGAVGPGSMTVGPVQRFGDGYQVTCRKTGENDVPLKDWLHESQRSIRTTRYWLLDERTRIAGVHMIRDLVLDVVKEVGVETYLKFAYEVVEDGRRGLQRRIKAMTIPGKYRAVSFVDVGYNHPDVNVPPYAKLNTIMHAPHEITIRADGTWRLDFEGSSRWGWHSYNAQPVSFTSGIWVMMTQTLIPTEIINDGAYYATQFRLPKGTWMNPDDRRTAHSYSWHFLVSAWSAIWRSLSRAYFARGYLEEVNAGNANTSNWLQGGGFNQYDEIHAVNSFEAAAEGTGAGAVKDGLDHAAAIWNPEGDMGDMEIWELAEPLIYLGRNVKANSAGYGKYRGGCGFETLRLVHGAKDWTMFFMGNGYMVSDGGLMGGYPAATGYRFEAHKTDIKDRIEKGEPIPLGGDTDPDHPEYEHFMQALEVKRDKQTMTTETIFEDYDLYLNYLRGGPGFGDPLERTPQQIEADLQGGYLLPRYAEKVYGASIYQDDQGAWRVDPVQTKKNREKIKQERLKRGRPVKVWMEEERAKILKKEASLQVKHMYASSFQVGPRFYEEFKAFWGLPESWSLTEEELGISSFGQKYRMGVEQLPDVKPLVLVEE</sequence>
<dbReference type="AlphaFoldDB" id="A0A2R6Y4R3"/>
<evidence type="ECO:0000313" key="2">
    <source>
        <dbReference type="EMBL" id="PTQ57676.1"/>
    </source>
</evidence>
<dbReference type="EMBL" id="PEBX01000003">
    <property type="protein sequence ID" value="PTQ57676.1"/>
    <property type="molecule type" value="Genomic_DNA"/>
</dbReference>
<dbReference type="Proteomes" id="UP000244338">
    <property type="component" value="Unassembled WGS sequence"/>
</dbReference>
<organism evidence="2 3">
    <name type="scientific">Candidatus Carbonibacillus altaicus</name>
    <dbReference type="NCBI Taxonomy" id="2163959"/>
    <lineage>
        <taxon>Bacteria</taxon>
        <taxon>Bacillati</taxon>
        <taxon>Bacillota</taxon>
        <taxon>Bacilli</taxon>
        <taxon>Bacillales</taxon>
        <taxon>Candidatus Carbonibacillus</taxon>
    </lineage>
</organism>
<gene>
    <name evidence="2" type="ORF">BSOLF_0871</name>
</gene>
<feature type="domain" description="Hydantoinase B/oxoprolinase" evidence="1">
    <location>
        <begin position="50"/>
        <end position="627"/>
    </location>
</feature>
<dbReference type="PANTHER" id="PTHR11365">
    <property type="entry name" value="5-OXOPROLINASE RELATED"/>
    <property type="match status" value="1"/>
</dbReference>
<accession>A0A2R6Y4R3</accession>
<dbReference type="Pfam" id="PF02538">
    <property type="entry name" value="Hydantoinase_B"/>
    <property type="match status" value="1"/>
</dbReference>
<dbReference type="GO" id="GO:0005829">
    <property type="term" value="C:cytosol"/>
    <property type="evidence" value="ECO:0007669"/>
    <property type="project" value="TreeGrafter"/>
</dbReference>
<dbReference type="InterPro" id="IPR003692">
    <property type="entry name" value="Hydantoinase_B"/>
</dbReference>
<dbReference type="InterPro" id="IPR045079">
    <property type="entry name" value="Oxoprolinase-like"/>
</dbReference>
<reference evidence="3" key="1">
    <citation type="journal article" date="2018" name="Sci. Rep.">
        <title>Lignite coal burning seam in the remote Altai Mountains harbors a hydrogen-driven thermophilic microbial community.</title>
        <authorList>
            <person name="Kadnikov V.V."/>
            <person name="Mardanov A.V."/>
            <person name="Ivasenko D.A."/>
            <person name="Antsiferov D.V."/>
            <person name="Beletsky A.V."/>
            <person name="Karnachuk O.V."/>
            <person name="Ravin N.V."/>
        </authorList>
    </citation>
    <scope>NUCLEOTIDE SEQUENCE [LARGE SCALE GENOMIC DNA]</scope>
</reference>
<name>A0A2R6Y4R3_9BACL</name>
<dbReference type="GO" id="GO:0017168">
    <property type="term" value="F:5-oxoprolinase (ATP-hydrolyzing) activity"/>
    <property type="evidence" value="ECO:0007669"/>
    <property type="project" value="TreeGrafter"/>
</dbReference>
<evidence type="ECO:0000313" key="3">
    <source>
        <dbReference type="Proteomes" id="UP000244338"/>
    </source>
</evidence>
<dbReference type="PANTHER" id="PTHR11365:SF23">
    <property type="entry name" value="HYPOTHETICAL 5-OXOPROLINASE (EUROFUNG)-RELATED"/>
    <property type="match status" value="1"/>
</dbReference>